<protein>
    <recommendedName>
        <fullName evidence="4">HTH hxlR-type domain-containing protein</fullName>
    </recommendedName>
</protein>
<keyword evidence="3" id="KW-0804">Transcription</keyword>
<evidence type="ECO:0000256" key="1">
    <source>
        <dbReference type="ARBA" id="ARBA00023015"/>
    </source>
</evidence>
<dbReference type="PROSITE" id="PS51118">
    <property type="entry name" value="HTH_HXLR"/>
    <property type="match status" value="1"/>
</dbReference>
<sequence>MEKIVPKCEGGAECVTEKALNIIGGKWSFLIIKNLAGGKMRFGEIRKSLHDISPKTLTVKLKELEEHEILTRTLYPTIPPSVEYALTPKGEEMIEIIEAIKKWGEKWT</sequence>
<organism evidence="6">
    <name type="scientific">Wolinella succinogenes (strain ATCC 29543 / DSM 1740 / CCUG 13145 / JCM 31913 / LMG 7466 / NCTC 11488 / FDC 602W)</name>
    <name type="common">Vibrio succinogenes</name>
    <dbReference type="NCBI Taxonomy" id="273121"/>
    <lineage>
        <taxon>Bacteria</taxon>
        <taxon>Pseudomonadati</taxon>
        <taxon>Campylobacterota</taxon>
        <taxon>Epsilonproteobacteria</taxon>
        <taxon>Campylobacterales</taxon>
        <taxon>Helicobacteraceae</taxon>
        <taxon>Wolinella</taxon>
    </lineage>
</organism>
<dbReference type="GO" id="GO:0003677">
    <property type="term" value="F:DNA binding"/>
    <property type="evidence" value="ECO:0007669"/>
    <property type="project" value="UniProtKB-KW"/>
</dbReference>
<dbReference type="eggNOG" id="COG1733">
    <property type="taxonomic scope" value="Bacteria"/>
</dbReference>
<accession>Q7MRN5</accession>
<name>Q7MRN5_WOLSU</name>
<keyword evidence="1" id="KW-0805">Transcription regulation</keyword>
<dbReference type="InterPro" id="IPR036388">
    <property type="entry name" value="WH-like_DNA-bd_sf"/>
</dbReference>
<dbReference type="SUPFAM" id="SSF46785">
    <property type="entry name" value="Winged helix' DNA-binding domain"/>
    <property type="match status" value="1"/>
</dbReference>
<dbReference type="InterPro" id="IPR036390">
    <property type="entry name" value="WH_DNA-bd_sf"/>
</dbReference>
<dbReference type="InterPro" id="IPR002577">
    <property type="entry name" value="HTH_HxlR"/>
</dbReference>
<evidence type="ECO:0000256" key="2">
    <source>
        <dbReference type="ARBA" id="ARBA00023125"/>
    </source>
</evidence>
<dbReference type="RefSeq" id="WP_011139043.1">
    <property type="nucleotide sequence ID" value="NC_005090.1"/>
</dbReference>
<dbReference type="EMBL" id="BX571660">
    <property type="protein sequence ID" value="CAE10255.1"/>
    <property type="molecule type" value="Genomic_DNA"/>
</dbReference>
<feature type="domain" description="HTH hxlR-type" evidence="4">
    <location>
        <begin position="14"/>
        <end position="108"/>
    </location>
</feature>
<keyword evidence="2" id="KW-0238">DNA-binding</keyword>
<dbReference type="Gene3D" id="1.10.10.10">
    <property type="entry name" value="Winged helix-like DNA-binding domain superfamily/Winged helix DNA-binding domain"/>
    <property type="match status" value="1"/>
</dbReference>
<dbReference type="Proteomes" id="UP000000422">
    <property type="component" value="Chromosome"/>
</dbReference>
<evidence type="ECO:0000313" key="6">
    <source>
        <dbReference type="Proteomes" id="UP000000422"/>
    </source>
</evidence>
<dbReference type="HOGENOM" id="CLU_111585_5_3_7"/>
<reference evidence="5 6" key="1">
    <citation type="journal article" date="2003" name="Proc. Natl. Acad. Sci. U.S.A.">
        <title>Complete genome sequence and analysis of Wolinella succinogenes.</title>
        <authorList>
            <person name="Baar C."/>
            <person name="Eppinger M."/>
            <person name="Raddatz G."/>
            <person name="Simon JM."/>
            <person name="Lanz C."/>
            <person name="Klimmek O."/>
            <person name="Nandakumar R."/>
            <person name="Gross R."/>
            <person name="Rosinus A."/>
            <person name="Keller H."/>
            <person name="Jagtap P."/>
            <person name="Linke B."/>
            <person name="Meyer F."/>
            <person name="Lederer H."/>
            <person name="Schuster S.C."/>
        </authorList>
    </citation>
    <scope>NUCLEOTIDE SEQUENCE [LARGE SCALE GENOMIC DNA]</scope>
    <source>
        <strain evidence="6">ATCC 29543 / DSM 1740 / CCUG 13145 / JCM 31913 / LMG 7466 / NCTC 11488 / FDC 602W</strain>
    </source>
</reference>
<dbReference type="KEGG" id="wsu:WS1168"/>
<dbReference type="PANTHER" id="PTHR33204:SF37">
    <property type="entry name" value="HTH-TYPE TRANSCRIPTIONAL REGULATOR YODB"/>
    <property type="match status" value="1"/>
</dbReference>
<dbReference type="PANTHER" id="PTHR33204">
    <property type="entry name" value="TRANSCRIPTIONAL REGULATOR, MARR FAMILY"/>
    <property type="match status" value="1"/>
</dbReference>
<dbReference type="AlphaFoldDB" id="Q7MRN5"/>
<evidence type="ECO:0000256" key="3">
    <source>
        <dbReference type="ARBA" id="ARBA00023163"/>
    </source>
</evidence>
<dbReference type="Pfam" id="PF01638">
    <property type="entry name" value="HxlR"/>
    <property type="match status" value="1"/>
</dbReference>
<gene>
    <name evidence="5" type="ordered locus">WS1168</name>
</gene>
<evidence type="ECO:0000259" key="4">
    <source>
        <dbReference type="PROSITE" id="PS51118"/>
    </source>
</evidence>
<keyword evidence="6" id="KW-1185">Reference proteome</keyword>
<proteinExistence type="predicted"/>
<evidence type="ECO:0000313" key="5">
    <source>
        <dbReference type="EMBL" id="CAE10255.1"/>
    </source>
</evidence>